<dbReference type="Gene3D" id="3.40.710.10">
    <property type="entry name" value="DD-peptidase/beta-lactamase superfamily"/>
    <property type="match status" value="1"/>
</dbReference>
<feature type="chain" id="PRO_5046324751" evidence="1">
    <location>
        <begin position="22"/>
        <end position="419"/>
    </location>
</feature>
<dbReference type="Pfam" id="PF13354">
    <property type="entry name" value="Beta-lactamase2"/>
    <property type="match status" value="1"/>
</dbReference>
<dbReference type="RefSeq" id="WP_161819011.1">
    <property type="nucleotide sequence ID" value="NZ_JAACJS010000015.1"/>
</dbReference>
<keyword evidence="3" id="KW-0378">Hydrolase</keyword>
<organism evidence="3 4">
    <name type="scientific">Sediminibacterium roseum</name>
    <dbReference type="NCBI Taxonomy" id="1978412"/>
    <lineage>
        <taxon>Bacteria</taxon>
        <taxon>Pseudomonadati</taxon>
        <taxon>Bacteroidota</taxon>
        <taxon>Chitinophagia</taxon>
        <taxon>Chitinophagales</taxon>
        <taxon>Chitinophagaceae</taxon>
        <taxon>Sediminibacterium</taxon>
    </lineage>
</organism>
<comment type="caution">
    <text evidence="3">The sequence shown here is derived from an EMBL/GenBank/DDBJ whole genome shotgun (WGS) entry which is preliminary data.</text>
</comment>
<keyword evidence="1" id="KW-0732">Signal</keyword>
<dbReference type="EMBL" id="JAACJS010000015">
    <property type="protein sequence ID" value="NCI50696.1"/>
    <property type="molecule type" value="Genomic_DNA"/>
</dbReference>
<keyword evidence="4" id="KW-1185">Reference proteome</keyword>
<dbReference type="GO" id="GO:0016787">
    <property type="term" value="F:hydrolase activity"/>
    <property type="evidence" value="ECO:0007669"/>
    <property type="project" value="UniProtKB-KW"/>
</dbReference>
<evidence type="ECO:0000259" key="2">
    <source>
        <dbReference type="Pfam" id="PF13354"/>
    </source>
</evidence>
<sequence length="419" mass="48711">MDLKKTLVLFLLSCIACNLFAQKSDQWLKELLMDKASPLLKHVLNNPDSFQYQVIYTEINRDKKNKASFKHHFLNVDRNRYYNPASTVKLPTALVALEKLNEMGIDGVNRYTTMITDSSFNGQTAVRTDTSSGTGLPSIANYIKKIFLVSDNDAYNRLYEFAGQEKLNTSLWKKGYNDVRIVRRFVTATEEQNRNTNAIRFVSNGKTIYTQPAAYNPIAFDYSKTILVGKGHFDRNDSLINAPMDFTKHNNLPLEDLQQLLQSVLFPESVPAKKRFNLTKDDERFLLRYMSELPSESKKPGYSPTEFFDSYCKFFLYKATKQKPPPNIRIFNKPGWSYGYLTDSEYIVDFDTNTEFMISAVIYVNRDGILNDDKYEYKEIGYPFFKEVGEIILQYDQNRKRAHKPDLSKFRIDYRADHE</sequence>
<protein>
    <submittedName>
        <fullName evidence="3">Serine hydrolase</fullName>
    </submittedName>
</protein>
<dbReference type="SUPFAM" id="SSF56601">
    <property type="entry name" value="beta-lactamase/transpeptidase-like"/>
    <property type="match status" value="1"/>
</dbReference>
<evidence type="ECO:0000313" key="4">
    <source>
        <dbReference type="Proteomes" id="UP000753802"/>
    </source>
</evidence>
<evidence type="ECO:0000256" key="1">
    <source>
        <dbReference type="SAM" id="SignalP"/>
    </source>
</evidence>
<dbReference type="InterPro" id="IPR045155">
    <property type="entry name" value="Beta-lactam_cat"/>
</dbReference>
<reference evidence="3 4" key="1">
    <citation type="submission" date="2020-01" db="EMBL/GenBank/DDBJ databases">
        <title>Genome analysis.</title>
        <authorList>
            <person name="Wu S."/>
            <person name="Wang G."/>
        </authorList>
    </citation>
    <scope>NUCLEOTIDE SEQUENCE [LARGE SCALE GENOMIC DNA]</scope>
    <source>
        <strain evidence="3 4">SYL130</strain>
    </source>
</reference>
<gene>
    <name evidence="3" type="ORF">GWC95_12230</name>
</gene>
<feature type="domain" description="Beta-lactamase class A catalytic" evidence="2">
    <location>
        <begin position="74"/>
        <end position="344"/>
    </location>
</feature>
<accession>A0ABW9ZU66</accession>
<feature type="signal peptide" evidence="1">
    <location>
        <begin position="1"/>
        <end position="21"/>
    </location>
</feature>
<evidence type="ECO:0000313" key="3">
    <source>
        <dbReference type="EMBL" id="NCI50696.1"/>
    </source>
</evidence>
<dbReference type="InterPro" id="IPR012338">
    <property type="entry name" value="Beta-lactam/transpept-like"/>
</dbReference>
<proteinExistence type="predicted"/>
<dbReference type="Proteomes" id="UP000753802">
    <property type="component" value="Unassembled WGS sequence"/>
</dbReference>
<name>A0ABW9ZU66_9BACT</name>